<evidence type="ECO:0000256" key="2">
    <source>
        <dbReference type="ARBA" id="ARBA00006899"/>
    </source>
</evidence>
<dbReference type="AlphaFoldDB" id="A0A6P7TE50"/>
<evidence type="ECO:0000256" key="7">
    <source>
        <dbReference type="ARBA" id="ARBA00023125"/>
    </source>
</evidence>
<comment type="similarity">
    <text evidence="2">Belongs to the RRN7/TAF1B family.</text>
</comment>
<sequence>MSEQTVPKCPVCDETEFENIDGMYYCLTCCSQIPKVFDTEVENYGQENYLFSSKLKKSQADVDKYGCKWSTIEGFQFVIKEQVKALIALGADPRLKEVVFDLWVKYLTKVKVAFHNNTQEEKPFIIKFPTRSRDVVQTKGGSPVVKHMSQSKETPESSQRFCSHRFTKSTYSNIERMSMAKTIAFCYVGLLYTNDLTMPSDIVRWIQNGKVPYLHVSSQFPERFKFFAEDTVTFNPPNIPSTKRIRLLCGRLIYFLKLSDIPRIPVLKLVHKCICRLHLPGHFHGLAGNIISQRTQFFRINHKSLQSLPPMELFAMAYVIILIKILFRLDGINERKVSSFAAEYAKLVEDDNIFIWENWANHLTAVANNLKLQQETHKPCATTIIQDLEHFLDHCKETSFYKTRMSFNSNRKTDLHQSINSLFLNITDHWKESVSDLDSGLSKDLSLSSEPFSIPVNHKLKFRQSSITYRTQPKVFLHQNRYKLSDSTIQSATEYESSDEDTEIPSSQMDLFTTEPVQKKPRLLACKVVANTLKQGRRRSIDTSNCKYLQRKLESLNIDNSYLPADPATFTEYPDRTYLWLVSVCSYLIEENKLALNNQVCNLECLLKLQPYSRSRKASLINIYQYFEKARSQ</sequence>
<evidence type="ECO:0000313" key="13">
    <source>
        <dbReference type="RefSeq" id="XP_029649429.1"/>
    </source>
</evidence>
<proteinExistence type="inferred from homology"/>
<feature type="domain" description="Rrn7/TAF1B N-terminal cyclin" evidence="10">
    <location>
        <begin position="75"/>
        <end position="221"/>
    </location>
</feature>
<keyword evidence="12" id="KW-1185">Reference proteome</keyword>
<dbReference type="Pfam" id="PF20645">
    <property type="entry name" value="Rrn7_cyclin_C"/>
    <property type="match status" value="1"/>
</dbReference>
<keyword evidence="3" id="KW-0479">Metal-binding</keyword>
<dbReference type="GO" id="GO:0070860">
    <property type="term" value="C:RNA polymerase I core factor complex"/>
    <property type="evidence" value="ECO:0007669"/>
    <property type="project" value="InterPro"/>
</dbReference>
<dbReference type="InterPro" id="IPR048538">
    <property type="entry name" value="Rrn7_cyclin_C"/>
</dbReference>
<dbReference type="InterPro" id="IPR048540">
    <property type="entry name" value="Rrn7_cyclin_N"/>
</dbReference>
<keyword evidence="5" id="KW-0862">Zinc</keyword>
<dbReference type="GO" id="GO:0005668">
    <property type="term" value="C:RNA polymerase transcription factor SL1 complex"/>
    <property type="evidence" value="ECO:0007669"/>
    <property type="project" value="TreeGrafter"/>
</dbReference>
<evidence type="ECO:0000256" key="5">
    <source>
        <dbReference type="ARBA" id="ARBA00022833"/>
    </source>
</evidence>
<dbReference type="PANTHER" id="PTHR31576:SF2">
    <property type="entry name" value="TATA BOX-BINDING PROTEIN-ASSOCIATED FACTOR RNA POLYMERASE I SUBUNIT B"/>
    <property type="match status" value="1"/>
</dbReference>
<evidence type="ECO:0000256" key="9">
    <source>
        <dbReference type="ARBA" id="ARBA00023242"/>
    </source>
</evidence>
<name>A0A6P7TE50_9MOLL</name>
<evidence type="ECO:0000259" key="11">
    <source>
        <dbReference type="Pfam" id="PF20645"/>
    </source>
</evidence>
<gene>
    <name evidence="13" type="primary">LOC115223146</name>
</gene>
<evidence type="ECO:0000256" key="6">
    <source>
        <dbReference type="ARBA" id="ARBA00023015"/>
    </source>
</evidence>
<protein>
    <submittedName>
        <fullName evidence="13">TATA box-binding protein-associated factor RNA polymerase I subunit B isoform X1</fullName>
    </submittedName>
</protein>
<evidence type="ECO:0000256" key="4">
    <source>
        <dbReference type="ARBA" id="ARBA00022771"/>
    </source>
</evidence>
<dbReference type="Pfam" id="PF20644">
    <property type="entry name" value="Rrn7_cyclin_N"/>
    <property type="match status" value="1"/>
</dbReference>
<dbReference type="GO" id="GO:0001164">
    <property type="term" value="F:RNA polymerase I core promoter sequence-specific DNA binding"/>
    <property type="evidence" value="ECO:0007669"/>
    <property type="project" value="InterPro"/>
</dbReference>
<dbReference type="PANTHER" id="PTHR31576">
    <property type="entry name" value="TATA BOX-BINDING PROTEIN-ASSOCIATED FACTOR RNA POLYMERASE I SUBUNIT B"/>
    <property type="match status" value="1"/>
</dbReference>
<dbReference type="Proteomes" id="UP000515154">
    <property type="component" value="Linkage group LG22"/>
</dbReference>
<accession>A0A6P7TE50</accession>
<dbReference type="KEGG" id="osn:115223146"/>
<evidence type="ECO:0000256" key="3">
    <source>
        <dbReference type="ARBA" id="ARBA00022723"/>
    </source>
</evidence>
<evidence type="ECO:0000256" key="1">
    <source>
        <dbReference type="ARBA" id="ARBA00004604"/>
    </source>
</evidence>
<keyword evidence="7" id="KW-0238">DNA-binding</keyword>
<feature type="domain" description="Rrn7/TAF1B C-terminal cyclin" evidence="11">
    <location>
        <begin position="239"/>
        <end position="397"/>
    </location>
</feature>
<dbReference type="InterPro" id="IPR033599">
    <property type="entry name" value="TAF1B/Rrn7"/>
</dbReference>
<evidence type="ECO:0000259" key="10">
    <source>
        <dbReference type="Pfam" id="PF20644"/>
    </source>
</evidence>
<evidence type="ECO:0000256" key="8">
    <source>
        <dbReference type="ARBA" id="ARBA00023163"/>
    </source>
</evidence>
<keyword evidence="8" id="KW-0804">Transcription</keyword>
<reference evidence="13" key="1">
    <citation type="submission" date="2025-08" db="UniProtKB">
        <authorList>
            <consortium name="RefSeq"/>
        </authorList>
    </citation>
    <scope>IDENTIFICATION</scope>
</reference>
<keyword evidence="6" id="KW-0805">Transcription regulation</keyword>
<organism evidence="12 13">
    <name type="scientific">Octopus sinensis</name>
    <name type="common">East Asian common octopus</name>
    <dbReference type="NCBI Taxonomy" id="2607531"/>
    <lineage>
        <taxon>Eukaryota</taxon>
        <taxon>Metazoa</taxon>
        <taxon>Spiralia</taxon>
        <taxon>Lophotrochozoa</taxon>
        <taxon>Mollusca</taxon>
        <taxon>Cephalopoda</taxon>
        <taxon>Coleoidea</taxon>
        <taxon>Octopodiformes</taxon>
        <taxon>Octopoda</taxon>
        <taxon>Incirrata</taxon>
        <taxon>Octopodidae</taxon>
        <taxon>Octopus</taxon>
    </lineage>
</organism>
<dbReference type="GO" id="GO:0008270">
    <property type="term" value="F:zinc ion binding"/>
    <property type="evidence" value="ECO:0007669"/>
    <property type="project" value="UniProtKB-KW"/>
</dbReference>
<evidence type="ECO:0000313" key="12">
    <source>
        <dbReference type="Proteomes" id="UP000515154"/>
    </source>
</evidence>
<keyword evidence="4" id="KW-0863">Zinc-finger</keyword>
<comment type="subcellular location">
    <subcellularLocation>
        <location evidence="1">Nucleus</location>
        <location evidence="1">Nucleolus</location>
    </subcellularLocation>
</comment>
<dbReference type="RefSeq" id="XP_029649429.1">
    <property type="nucleotide sequence ID" value="XM_029793569.2"/>
</dbReference>
<dbReference type="GO" id="GO:0042790">
    <property type="term" value="P:nucleolar large rRNA transcription by RNA polymerase I"/>
    <property type="evidence" value="ECO:0007669"/>
    <property type="project" value="TreeGrafter"/>
</dbReference>
<keyword evidence="9" id="KW-0539">Nucleus</keyword>